<dbReference type="PANTHER" id="PTHR12521">
    <property type="entry name" value="PROTEIN C6ORF130"/>
    <property type="match status" value="1"/>
</dbReference>
<dbReference type="InterPro" id="IPR002589">
    <property type="entry name" value="Macro_dom"/>
</dbReference>
<dbReference type="PANTHER" id="PTHR12521:SF0">
    <property type="entry name" value="ADP-RIBOSE GLYCOHYDROLASE OARD1"/>
    <property type="match status" value="1"/>
</dbReference>
<evidence type="ECO:0000313" key="4">
    <source>
        <dbReference type="EMBL" id="QGU88758.1"/>
    </source>
</evidence>
<reference evidence="3 6" key="1">
    <citation type="submission" date="2019-11" db="EMBL/GenBank/DDBJ databases">
        <title>Erwinia sp. nov., isolated from feces of birds in Tibet plateau of China.</title>
        <authorList>
            <person name="Ge Y."/>
        </authorList>
    </citation>
    <scope>NUCLEOTIDE SEQUENCE [LARGE SCALE GENOMIC DNA]</scope>
    <source>
        <strain evidence="3 6">J316</strain>
    </source>
</reference>
<dbReference type="GO" id="GO:0140291">
    <property type="term" value="P:peptidyl-glutamate ADP-deribosylation"/>
    <property type="evidence" value="ECO:0007669"/>
    <property type="project" value="TreeGrafter"/>
</dbReference>
<gene>
    <name evidence="3" type="ORF">GK011_09660</name>
    <name evidence="4" type="ORF">GN242_16670</name>
</gene>
<dbReference type="InterPro" id="IPR050892">
    <property type="entry name" value="ADP-ribose_metab_enzymes"/>
</dbReference>
<dbReference type="KEGG" id="erwi:GN242_16670"/>
<evidence type="ECO:0000313" key="5">
    <source>
        <dbReference type="Proteomes" id="UP000424752"/>
    </source>
</evidence>
<keyword evidence="6" id="KW-1185">Reference proteome</keyword>
<reference evidence="4 5" key="2">
    <citation type="submission" date="2019-12" db="EMBL/GenBank/DDBJ databases">
        <title>Erwinia sp. nov., isolated from droppings of birds in the Qinghai-Tiebt plateau of China.</title>
        <authorList>
            <person name="Ge Y."/>
        </authorList>
    </citation>
    <scope>NUCLEOTIDE SEQUENCE [LARGE SCALE GENOMIC DNA]</scope>
    <source>
        <strain evidence="4 5">J780</strain>
    </source>
</reference>
<name>A0A6I6EJL0_9GAMM</name>
<feature type="domain" description="Macro" evidence="2">
    <location>
        <begin position="1"/>
        <end position="161"/>
    </location>
</feature>
<comment type="catalytic activity">
    <reaction evidence="1">
        <text>an N-(ADP-alpha-D-ribosyl)-thymidine in DNA + H2O = a thymidine in DNA + ADP-D-ribose</text>
        <dbReference type="Rhea" id="RHEA:71655"/>
        <dbReference type="Rhea" id="RHEA-COMP:13556"/>
        <dbReference type="Rhea" id="RHEA-COMP:18051"/>
        <dbReference type="ChEBI" id="CHEBI:15377"/>
        <dbReference type="ChEBI" id="CHEBI:57967"/>
        <dbReference type="ChEBI" id="CHEBI:137386"/>
        <dbReference type="ChEBI" id="CHEBI:191199"/>
    </reaction>
    <physiologicalReaction direction="left-to-right" evidence="1">
        <dbReference type="Rhea" id="RHEA:71656"/>
    </physiologicalReaction>
</comment>
<dbReference type="InterPro" id="IPR043472">
    <property type="entry name" value="Macro_dom-like"/>
</dbReference>
<organism evidence="4 5">
    <name type="scientific">Erwinia sorbitola</name>
    <dbReference type="NCBI Taxonomy" id="2681984"/>
    <lineage>
        <taxon>Bacteria</taxon>
        <taxon>Pseudomonadati</taxon>
        <taxon>Pseudomonadota</taxon>
        <taxon>Gammaproteobacteria</taxon>
        <taxon>Enterobacterales</taxon>
        <taxon>Erwiniaceae</taxon>
        <taxon>Erwinia</taxon>
    </lineage>
</organism>
<dbReference type="AlphaFoldDB" id="A0A6I6EJL0"/>
<dbReference type="Proteomes" id="UP000480164">
    <property type="component" value="Unassembled WGS sequence"/>
</dbReference>
<dbReference type="RefSeq" id="WP_154752463.1">
    <property type="nucleotide sequence ID" value="NZ_CP046509.1"/>
</dbReference>
<evidence type="ECO:0000256" key="1">
    <source>
        <dbReference type="ARBA" id="ARBA00035885"/>
    </source>
</evidence>
<dbReference type="Proteomes" id="UP000424752">
    <property type="component" value="Chromosome"/>
</dbReference>
<accession>A0A6I6EJL0</accession>
<proteinExistence type="predicted"/>
<dbReference type="EMBL" id="CP046509">
    <property type="protein sequence ID" value="QGU88758.1"/>
    <property type="molecule type" value="Genomic_DNA"/>
</dbReference>
<evidence type="ECO:0000313" key="6">
    <source>
        <dbReference type="Proteomes" id="UP000480164"/>
    </source>
</evidence>
<dbReference type="SUPFAM" id="SSF52949">
    <property type="entry name" value="Macro domain-like"/>
    <property type="match status" value="1"/>
</dbReference>
<sequence length="229" mass="25908">MAVTVVRGNIFNSRCTTLVNTVNCSGFMGRGIALEFRLRYPEMFEKYARICTSGQLKPGLLWVYQAADRTVLNFPTKDDWRAPSEMRFIQSGLEKFSEKYQEKGITSIAFPLLGTSNGGLNEEDVLKLMIQSLSGLNIDVEIYHYQPDASDDLYQRFEGMILDHSATEIATLTGVRSHIISTIQSAVKLQPYHQINQLMSIKGVGEQTLIKLFDFMRQQQSIGQLTLHD</sequence>
<protein>
    <submittedName>
        <fullName evidence="4">Appr-1-p processing protein</fullName>
    </submittedName>
</protein>
<dbReference type="SMART" id="SM00506">
    <property type="entry name" value="A1pp"/>
    <property type="match status" value="1"/>
</dbReference>
<dbReference type="Pfam" id="PF01661">
    <property type="entry name" value="Macro"/>
    <property type="match status" value="1"/>
</dbReference>
<dbReference type="PROSITE" id="PS51154">
    <property type="entry name" value="MACRO"/>
    <property type="match status" value="1"/>
</dbReference>
<evidence type="ECO:0000313" key="3">
    <source>
        <dbReference type="EMBL" id="MTD27206.1"/>
    </source>
</evidence>
<dbReference type="Gene3D" id="3.40.220.10">
    <property type="entry name" value="Leucine Aminopeptidase, subunit E, domain 1"/>
    <property type="match status" value="1"/>
</dbReference>
<evidence type="ECO:0000259" key="2">
    <source>
        <dbReference type="PROSITE" id="PS51154"/>
    </source>
</evidence>
<accession>A0A6L6GNG5</accession>
<dbReference type="EMBL" id="WLZX01000002">
    <property type="protein sequence ID" value="MTD27206.1"/>
    <property type="molecule type" value="Genomic_DNA"/>
</dbReference>